<dbReference type="Pfam" id="PF12833">
    <property type="entry name" value="HTH_18"/>
    <property type="match status" value="1"/>
</dbReference>
<dbReference type="PROSITE" id="PS01124">
    <property type="entry name" value="HTH_ARAC_FAMILY_2"/>
    <property type="match status" value="1"/>
</dbReference>
<accession>A0R4P8</accession>
<keyword evidence="1" id="KW-0805">Transcription regulation</keyword>
<dbReference type="EMBL" id="CP000480">
    <property type="protein sequence ID" value="ABK73721.1"/>
    <property type="molecule type" value="Genomic_DNA"/>
</dbReference>
<dbReference type="GO" id="GO:0043565">
    <property type="term" value="F:sequence-specific DNA binding"/>
    <property type="evidence" value="ECO:0007669"/>
    <property type="project" value="InterPro"/>
</dbReference>
<organism evidence="5 6">
    <name type="scientific">Mycolicibacterium smegmatis (strain ATCC 700084 / mc(2)155)</name>
    <name type="common">Mycobacterium smegmatis</name>
    <dbReference type="NCBI Taxonomy" id="246196"/>
    <lineage>
        <taxon>Bacteria</taxon>
        <taxon>Bacillati</taxon>
        <taxon>Actinomycetota</taxon>
        <taxon>Actinomycetes</taxon>
        <taxon>Mycobacteriales</taxon>
        <taxon>Mycobacteriaceae</taxon>
        <taxon>Mycolicibacterium</taxon>
    </lineage>
</organism>
<evidence type="ECO:0000256" key="2">
    <source>
        <dbReference type="ARBA" id="ARBA00023125"/>
    </source>
</evidence>
<dbReference type="KEGG" id="msm:MSMEG_5911"/>
<dbReference type="PANTHER" id="PTHR46796:SF15">
    <property type="entry name" value="BLL1074 PROTEIN"/>
    <property type="match status" value="1"/>
</dbReference>
<evidence type="ECO:0000313" key="5">
    <source>
        <dbReference type="EMBL" id="ABK73721.1"/>
    </source>
</evidence>
<keyword evidence="2" id="KW-0238">DNA-binding</keyword>
<dbReference type="Pfam" id="PF20240">
    <property type="entry name" value="DUF6597"/>
    <property type="match status" value="1"/>
</dbReference>
<keyword evidence="6" id="KW-1185">Reference proteome</keyword>
<feature type="domain" description="HTH araC/xylS-type" evidence="4">
    <location>
        <begin position="150"/>
        <end position="247"/>
    </location>
</feature>
<evidence type="ECO:0000259" key="4">
    <source>
        <dbReference type="PROSITE" id="PS01124"/>
    </source>
</evidence>
<evidence type="ECO:0000256" key="1">
    <source>
        <dbReference type="ARBA" id="ARBA00023015"/>
    </source>
</evidence>
<dbReference type="InterPro" id="IPR050204">
    <property type="entry name" value="AraC_XylS_family_regulators"/>
</dbReference>
<dbReference type="AlphaFoldDB" id="A0R4P8"/>
<dbReference type="OrthoDB" id="9815799at2"/>
<gene>
    <name evidence="5" type="ordered locus">MSMEG_5911</name>
</gene>
<dbReference type="Gene3D" id="1.10.10.60">
    <property type="entry name" value="Homeodomain-like"/>
    <property type="match status" value="1"/>
</dbReference>
<dbReference type="PaxDb" id="246196-MSMEI_5750"/>
<dbReference type="STRING" id="246196.MSMEG_5911"/>
<dbReference type="SMART" id="SM00342">
    <property type="entry name" value="HTH_ARAC"/>
    <property type="match status" value="1"/>
</dbReference>
<keyword evidence="3" id="KW-0804">Transcription</keyword>
<sequence>MALAAGRGAGVLRSLIRGSVRFVSYREQAPPPPLRDLVECSWERSGPATPARVLPDGCMDLIRLDGRVVVAGPDTTAYLAAASPDPVRGLRFRPGALPRVLGVPAAELRDTRVDLHDLRTVPSCDSLETLALTLASDLAPPRSETAPWSLAALRHVTRRFADGAAVDDVADDLGWSDRTLHRHCTSVYGYGPAMLRRVLRFRRAVRLLGSGTGLSDVAAQSGYADQPHLHREVRALARVGVRELLGQVSSAANRSTDVPSGSSTVA</sequence>
<evidence type="ECO:0000313" key="6">
    <source>
        <dbReference type="Proteomes" id="UP000000757"/>
    </source>
</evidence>
<evidence type="ECO:0000256" key="3">
    <source>
        <dbReference type="ARBA" id="ARBA00023163"/>
    </source>
</evidence>
<dbReference type="Proteomes" id="UP000000757">
    <property type="component" value="Chromosome"/>
</dbReference>
<proteinExistence type="predicted"/>
<dbReference type="GO" id="GO:0003700">
    <property type="term" value="F:DNA-binding transcription factor activity"/>
    <property type="evidence" value="ECO:0007669"/>
    <property type="project" value="InterPro"/>
</dbReference>
<dbReference type="InterPro" id="IPR018060">
    <property type="entry name" value="HTH_AraC"/>
</dbReference>
<name>A0R4P8_MYCS2</name>
<dbReference type="eggNOG" id="COG2207">
    <property type="taxonomic scope" value="Bacteria"/>
</dbReference>
<reference evidence="5 6" key="1">
    <citation type="submission" date="2006-10" db="EMBL/GenBank/DDBJ databases">
        <authorList>
            <person name="Fleischmann R.D."/>
            <person name="Dodson R.J."/>
            <person name="Haft D.H."/>
            <person name="Merkel J.S."/>
            <person name="Nelson W.C."/>
            <person name="Fraser C.M."/>
        </authorList>
    </citation>
    <scope>NUCLEOTIDE SEQUENCE [LARGE SCALE GENOMIC DNA]</scope>
    <source>
        <strain evidence="6">ATCC 700084 / mc(2)155</strain>
    </source>
</reference>
<dbReference type="PANTHER" id="PTHR46796">
    <property type="entry name" value="HTH-TYPE TRANSCRIPTIONAL ACTIVATOR RHAS-RELATED"/>
    <property type="match status" value="1"/>
</dbReference>
<protein>
    <submittedName>
        <fullName evidence="5">AraC family protein transcriptional regulator</fullName>
    </submittedName>
</protein>
<dbReference type="InterPro" id="IPR046532">
    <property type="entry name" value="DUF6597"/>
</dbReference>